<feature type="region of interest" description="Disordered" evidence="1">
    <location>
        <begin position="177"/>
        <end position="198"/>
    </location>
</feature>
<reference evidence="3" key="1">
    <citation type="submission" date="2022-10" db="EMBL/GenBank/DDBJ databases">
        <title>The complete genomes of actinobacterial strains from the NBC collection.</title>
        <authorList>
            <person name="Joergensen T.S."/>
            <person name="Alvarez Arevalo M."/>
            <person name="Sterndorff E.B."/>
            <person name="Faurdal D."/>
            <person name="Vuksanovic O."/>
            <person name="Mourched A.-S."/>
            <person name="Charusanti P."/>
            <person name="Shaw S."/>
            <person name="Blin K."/>
            <person name="Weber T."/>
        </authorList>
    </citation>
    <scope>NUCLEOTIDE SEQUENCE</scope>
    <source>
        <strain evidence="3">NBC_00060</strain>
    </source>
</reference>
<dbReference type="AlphaFoldDB" id="A0AAU2GU74"/>
<evidence type="ECO:0000256" key="1">
    <source>
        <dbReference type="SAM" id="MobiDB-lite"/>
    </source>
</evidence>
<accession>A0AAU2GU74</accession>
<feature type="region of interest" description="Disordered" evidence="1">
    <location>
        <begin position="219"/>
        <end position="248"/>
    </location>
</feature>
<organism evidence="3">
    <name type="scientific">Streptomyces sp. NBC_00060</name>
    <dbReference type="NCBI Taxonomy" id="2975636"/>
    <lineage>
        <taxon>Bacteria</taxon>
        <taxon>Bacillati</taxon>
        <taxon>Actinomycetota</taxon>
        <taxon>Actinomycetes</taxon>
        <taxon>Kitasatosporales</taxon>
        <taxon>Streptomycetaceae</taxon>
        <taxon>Streptomyces</taxon>
    </lineage>
</organism>
<proteinExistence type="predicted"/>
<evidence type="ECO:0000256" key="2">
    <source>
        <dbReference type="SAM" id="SignalP"/>
    </source>
</evidence>
<evidence type="ECO:0008006" key="4">
    <source>
        <dbReference type="Google" id="ProtNLM"/>
    </source>
</evidence>
<dbReference type="PROSITE" id="PS51257">
    <property type="entry name" value="PROKAR_LIPOPROTEIN"/>
    <property type="match status" value="1"/>
</dbReference>
<sequence length="248" mass="26110">MMGHTARRALRHGGCAALLTAALLMGTTACGAPDRRRPVTLEEAQRLALARLSVYESGPASVRLRVPAADTDVGVEAVVDYAAHRALGSYRALGRDGRVAWDAAGVSVAPGGGHLERPGAASRWSRRSYTRDPVDRALRLVLALGSDRPENAQLLAQSGPQWLGEKRLRGHTYTLFAGPRPTTRTAGGAKPSGPPTSPVTYWIDETGVLGRVEAVLTSGGDPVTVDFTGRRSPLPPGPWPSPAASTRA</sequence>
<dbReference type="EMBL" id="CP108253">
    <property type="protein sequence ID" value="WTU38689.1"/>
    <property type="molecule type" value="Genomic_DNA"/>
</dbReference>
<gene>
    <name evidence="3" type="ORF">OHV25_03455</name>
</gene>
<keyword evidence="2" id="KW-0732">Signal</keyword>
<feature type="signal peptide" evidence="2">
    <location>
        <begin position="1"/>
        <end position="31"/>
    </location>
</feature>
<protein>
    <recommendedName>
        <fullName evidence="4">Lipoprotein</fullName>
    </recommendedName>
</protein>
<evidence type="ECO:0000313" key="3">
    <source>
        <dbReference type="EMBL" id="WTU38689.1"/>
    </source>
</evidence>
<name>A0AAU2GU74_9ACTN</name>
<feature type="chain" id="PRO_5043883452" description="Lipoprotein" evidence="2">
    <location>
        <begin position="32"/>
        <end position="248"/>
    </location>
</feature>